<keyword evidence="3" id="KW-1185">Reference proteome</keyword>
<sequence>MWNGMKSVMVFDPKDTQEETNRKWIQWNQHKSAVQDKAVPGAEETRRKMNELRA</sequence>
<dbReference type="EMBL" id="FOHE01000040">
    <property type="protein sequence ID" value="SET85095.1"/>
    <property type="molecule type" value="Genomic_DNA"/>
</dbReference>
<protein>
    <submittedName>
        <fullName evidence="2">Uncharacterized protein</fullName>
    </submittedName>
</protein>
<dbReference type="STRING" id="930131.SAMN05216389_14014"/>
<dbReference type="AlphaFoldDB" id="A0A1I0HMY8"/>
<feature type="region of interest" description="Disordered" evidence="1">
    <location>
        <begin position="31"/>
        <end position="54"/>
    </location>
</feature>
<dbReference type="Proteomes" id="UP000198618">
    <property type="component" value="Unassembled WGS sequence"/>
</dbReference>
<feature type="compositionally biased region" description="Basic and acidic residues" evidence="1">
    <location>
        <begin position="43"/>
        <end position="54"/>
    </location>
</feature>
<evidence type="ECO:0000313" key="2">
    <source>
        <dbReference type="EMBL" id="SET85095.1"/>
    </source>
</evidence>
<evidence type="ECO:0000256" key="1">
    <source>
        <dbReference type="SAM" id="MobiDB-lite"/>
    </source>
</evidence>
<accession>A0A1I0HMY8</accession>
<gene>
    <name evidence="2" type="ORF">SAMN05216389_14014</name>
</gene>
<name>A0A1I0HMY8_9BACI</name>
<reference evidence="2 3" key="1">
    <citation type="submission" date="2016-10" db="EMBL/GenBank/DDBJ databases">
        <authorList>
            <person name="de Groot N.N."/>
        </authorList>
    </citation>
    <scope>NUCLEOTIDE SEQUENCE [LARGE SCALE GENOMIC DNA]</scope>
    <source>
        <strain evidence="2 3">IBRC-M 10780</strain>
    </source>
</reference>
<dbReference type="RefSeq" id="WP_170840872.1">
    <property type="nucleotide sequence ID" value="NZ_FOHE01000040.1"/>
</dbReference>
<evidence type="ECO:0000313" key="3">
    <source>
        <dbReference type="Proteomes" id="UP000198618"/>
    </source>
</evidence>
<proteinExistence type="predicted"/>
<organism evidence="2 3">
    <name type="scientific">Oceanobacillus limi</name>
    <dbReference type="NCBI Taxonomy" id="930131"/>
    <lineage>
        <taxon>Bacteria</taxon>
        <taxon>Bacillati</taxon>
        <taxon>Bacillota</taxon>
        <taxon>Bacilli</taxon>
        <taxon>Bacillales</taxon>
        <taxon>Bacillaceae</taxon>
        <taxon>Oceanobacillus</taxon>
    </lineage>
</organism>